<sequence>MADPQGPPPDAQVETLRDATVVPMAEGRDQACGVLRADGSFCDISATRLSAGRITGTPAAPDSTTPLPGRHLYAGLGRHHFGHFLVETITRLWALDAQAKDCDGIVVIPKHGIDFNAVMRRRLGAFLDLLSGGLPVHIATTPLTVETLHVPTQGIGHMSWLTATPEFRHYVRQRLTAQITPKGPEKLYISRTGLKDAAQAMDQEARVETVMKNAGYTIFHPQNHSLPVQCSRYMAAKQIVGPDGSAFHLAPFVLQKGTRVGLIQRRHRQDVFDALTAQIRAFCEAELVTFNPLLPPDNPARPDTPQMFFPWLKRGLRRSGFL</sequence>
<protein>
    <submittedName>
        <fullName evidence="2">Glycosyltransferase family 61 protein</fullName>
    </submittedName>
</protein>
<evidence type="ECO:0000313" key="2">
    <source>
        <dbReference type="EMBL" id="MRU15006.1"/>
    </source>
</evidence>
<gene>
    <name evidence="2" type="ORF">FDP25_06140</name>
</gene>
<keyword evidence="3" id="KW-1185">Reference proteome</keyword>
<organism evidence="2 3">
    <name type="scientific">Roseovarius bejariae</name>
    <dbReference type="NCBI Taxonomy" id="2576383"/>
    <lineage>
        <taxon>Bacteria</taxon>
        <taxon>Pseudomonadati</taxon>
        <taxon>Pseudomonadota</taxon>
        <taxon>Alphaproteobacteria</taxon>
        <taxon>Rhodobacterales</taxon>
        <taxon>Roseobacteraceae</taxon>
        <taxon>Roseovarius</taxon>
    </lineage>
</organism>
<dbReference type="InterPro" id="IPR049625">
    <property type="entry name" value="Glyco_transf_61_cat"/>
</dbReference>
<evidence type="ECO:0000313" key="3">
    <source>
        <dbReference type="Proteomes" id="UP000564704"/>
    </source>
</evidence>
<accession>A0A844CUZ5</accession>
<dbReference type="EMBL" id="SZWE01000001">
    <property type="protein sequence ID" value="MRU15006.1"/>
    <property type="molecule type" value="Genomic_DNA"/>
</dbReference>
<dbReference type="Proteomes" id="UP000564704">
    <property type="component" value="Unassembled WGS sequence"/>
</dbReference>
<dbReference type="GO" id="GO:0016757">
    <property type="term" value="F:glycosyltransferase activity"/>
    <property type="evidence" value="ECO:0007669"/>
    <property type="project" value="InterPro"/>
</dbReference>
<comment type="caution">
    <text evidence="2">The sequence shown here is derived from an EMBL/GenBank/DDBJ whole genome shotgun (WGS) entry which is preliminary data.</text>
</comment>
<keyword evidence="2" id="KW-0808">Transferase</keyword>
<dbReference type="AlphaFoldDB" id="A0A844CUZ5"/>
<name>A0A844CUZ5_9RHOB</name>
<dbReference type="Pfam" id="PF04577">
    <property type="entry name" value="Glyco_transf_61"/>
    <property type="match status" value="1"/>
</dbReference>
<evidence type="ECO:0000259" key="1">
    <source>
        <dbReference type="Pfam" id="PF04577"/>
    </source>
</evidence>
<proteinExistence type="predicted"/>
<reference evidence="2 3" key="1">
    <citation type="submission" date="2019-05" db="EMBL/GenBank/DDBJ databases">
        <title>Roseovarius bejariae sp. nov., a moderately halophylic bacterium isolated from a saline soil in Rambla Salada (Murcia).</title>
        <authorList>
            <person name="Castro D.J."/>
            <person name="Gomez-Altuve A."/>
            <person name="Reina J.C."/>
            <person name="Rodriguez M."/>
            <person name="Sampedro I."/>
            <person name="Llamas I."/>
            <person name="Martinez-Checa F."/>
        </authorList>
    </citation>
    <scope>NUCLEOTIDE SEQUENCE [LARGE SCALE GENOMIC DNA]</scope>
    <source>
        <strain evidence="2 3">A21</strain>
    </source>
</reference>
<feature type="domain" description="Glycosyltransferase 61 catalytic" evidence="1">
    <location>
        <begin position="81"/>
        <end position="260"/>
    </location>
</feature>
<dbReference type="OrthoDB" id="7843421at2"/>
<dbReference type="RefSeq" id="WP_154149924.1">
    <property type="nucleotide sequence ID" value="NZ_SZWE01000001.1"/>
</dbReference>